<evidence type="ECO:0000256" key="5">
    <source>
        <dbReference type="ARBA" id="ARBA00022747"/>
    </source>
</evidence>
<dbReference type="PANTHER" id="PTHR33841:SF1">
    <property type="entry name" value="DNA METHYLTRANSFERASE A"/>
    <property type="match status" value="1"/>
</dbReference>
<keyword evidence="3" id="KW-0808">Transferase</keyword>
<dbReference type="AlphaFoldDB" id="A0A917C3T9"/>
<organism evidence="11 12">
    <name type="scientific">Terasakiella brassicae</name>
    <dbReference type="NCBI Taxonomy" id="1634917"/>
    <lineage>
        <taxon>Bacteria</taxon>
        <taxon>Pseudomonadati</taxon>
        <taxon>Pseudomonadota</taxon>
        <taxon>Alphaproteobacteria</taxon>
        <taxon>Rhodospirillales</taxon>
        <taxon>Terasakiellaceae</taxon>
        <taxon>Terasakiella</taxon>
    </lineage>
</organism>
<evidence type="ECO:0000313" key="12">
    <source>
        <dbReference type="Proteomes" id="UP000632498"/>
    </source>
</evidence>
<dbReference type="Proteomes" id="UP000632498">
    <property type="component" value="Unassembled WGS sequence"/>
</dbReference>
<evidence type="ECO:0000256" key="1">
    <source>
        <dbReference type="ARBA" id="ARBA00011900"/>
    </source>
</evidence>
<keyword evidence="2" id="KW-0489">Methyltransferase</keyword>
<dbReference type="InterPro" id="IPR002052">
    <property type="entry name" value="DNA_methylase_N6_adenine_CS"/>
</dbReference>
<evidence type="ECO:0000256" key="7">
    <source>
        <dbReference type="ARBA" id="ARBA00047942"/>
    </source>
</evidence>
<protein>
    <recommendedName>
        <fullName evidence="1">site-specific DNA-methyltransferase (adenine-specific)</fullName>
        <ecNumber evidence="1">2.1.1.72</ecNumber>
    </recommendedName>
</protein>
<dbReference type="PRINTS" id="PR00507">
    <property type="entry name" value="N12N6MTFRASE"/>
</dbReference>
<keyword evidence="4" id="KW-0949">S-adenosyl-L-methionine</keyword>
<dbReference type="EC" id="2.1.1.72" evidence="1"/>
<reference evidence="11" key="2">
    <citation type="submission" date="2020-09" db="EMBL/GenBank/DDBJ databases">
        <authorList>
            <person name="Sun Q."/>
            <person name="Zhou Y."/>
        </authorList>
    </citation>
    <scope>NUCLEOTIDE SEQUENCE</scope>
    <source>
        <strain evidence="11">CGMCC 1.15254</strain>
    </source>
</reference>
<comment type="catalytic activity">
    <reaction evidence="7">
        <text>a 2'-deoxyadenosine in DNA + S-adenosyl-L-methionine = an N(6)-methyl-2'-deoxyadenosine in DNA + S-adenosyl-L-homocysteine + H(+)</text>
        <dbReference type="Rhea" id="RHEA:15197"/>
        <dbReference type="Rhea" id="RHEA-COMP:12418"/>
        <dbReference type="Rhea" id="RHEA-COMP:12419"/>
        <dbReference type="ChEBI" id="CHEBI:15378"/>
        <dbReference type="ChEBI" id="CHEBI:57856"/>
        <dbReference type="ChEBI" id="CHEBI:59789"/>
        <dbReference type="ChEBI" id="CHEBI:90615"/>
        <dbReference type="ChEBI" id="CHEBI:90616"/>
        <dbReference type="EC" id="2.1.1.72"/>
    </reaction>
</comment>
<reference evidence="11" key="1">
    <citation type="journal article" date="2014" name="Int. J. Syst. Evol. Microbiol.">
        <title>Complete genome sequence of Corynebacterium casei LMG S-19264T (=DSM 44701T), isolated from a smear-ripened cheese.</title>
        <authorList>
            <consortium name="US DOE Joint Genome Institute (JGI-PGF)"/>
            <person name="Walter F."/>
            <person name="Albersmeier A."/>
            <person name="Kalinowski J."/>
            <person name="Ruckert C."/>
        </authorList>
    </citation>
    <scope>NUCLEOTIDE SEQUENCE</scope>
    <source>
        <strain evidence="11">CGMCC 1.15254</strain>
    </source>
</reference>
<feature type="domain" description="TaqI-like C-terminal specificity" evidence="10">
    <location>
        <begin position="790"/>
        <end position="951"/>
    </location>
</feature>
<evidence type="ECO:0000259" key="9">
    <source>
        <dbReference type="Pfam" id="PF07669"/>
    </source>
</evidence>
<keyword evidence="5" id="KW-0680">Restriction system</keyword>
<comment type="caution">
    <text evidence="11">The sequence shown here is derived from an EMBL/GenBank/DDBJ whole genome shotgun (WGS) entry which is preliminary data.</text>
</comment>
<dbReference type="InterPro" id="IPR011639">
    <property type="entry name" value="MethylTrfase_TaqI-like_dom"/>
</dbReference>
<dbReference type="InterPro" id="IPR050953">
    <property type="entry name" value="N4_N6_ade-DNA_methylase"/>
</dbReference>
<proteinExistence type="predicted"/>
<name>A0A917C3T9_9PROT</name>
<evidence type="ECO:0000313" key="11">
    <source>
        <dbReference type="EMBL" id="GGF71039.1"/>
    </source>
</evidence>
<keyword evidence="12" id="KW-1185">Reference proteome</keyword>
<dbReference type="InterPro" id="IPR025931">
    <property type="entry name" value="TaqI_C"/>
</dbReference>
<dbReference type="GO" id="GO:0009307">
    <property type="term" value="P:DNA restriction-modification system"/>
    <property type="evidence" value="ECO:0007669"/>
    <property type="project" value="UniProtKB-KW"/>
</dbReference>
<evidence type="ECO:0000259" key="10">
    <source>
        <dbReference type="Pfam" id="PF12950"/>
    </source>
</evidence>
<dbReference type="PROSITE" id="PS00092">
    <property type="entry name" value="N6_MTASE"/>
    <property type="match status" value="1"/>
</dbReference>
<dbReference type="GO" id="GO:0032259">
    <property type="term" value="P:methylation"/>
    <property type="evidence" value="ECO:0007669"/>
    <property type="project" value="UniProtKB-KW"/>
</dbReference>
<feature type="domain" description="Type II methyltransferase M.TaqI-like" evidence="9">
    <location>
        <begin position="508"/>
        <end position="671"/>
    </location>
</feature>
<dbReference type="GO" id="GO:0003677">
    <property type="term" value="F:DNA binding"/>
    <property type="evidence" value="ECO:0007669"/>
    <property type="project" value="UniProtKB-KW"/>
</dbReference>
<evidence type="ECO:0000256" key="3">
    <source>
        <dbReference type="ARBA" id="ARBA00022679"/>
    </source>
</evidence>
<dbReference type="Gene3D" id="3.40.50.150">
    <property type="entry name" value="Vaccinia Virus protein VP39"/>
    <property type="match status" value="1"/>
</dbReference>
<dbReference type="Pfam" id="PF12950">
    <property type="entry name" value="TaqI_C"/>
    <property type="match status" value="1"/>
</dbReference>
<feature type="coiled-coil region" evidence="8">
    <location>
        <begin position="1032"/>
        <end position="1059"/>
    </location>
</feature>
<accession>A0A917C3T9</accession>
<evidence type="ECO:0000256" key="6">
    <source>
        <dbReference type="ARBA" id="ARBA00023125"/>
    </source>
</evidence>
<dbReference type="EMBL" id="BMHV01000021">
    <property type="protein sequence ID" value="GGF71039.1"/>
    <property type="molecule type" value="Genomic_DNA"/>
</dbReference>
<evidence type="ECO:0000256" key="2">
    <source>
        <dbReference type="ARBA" id="ARBA00022603"/>
    </source>
</evidence>
<keyword evidence="8" id="KW-0175">Coiled coil</keyword>
<gene>
    <name evidence="11" type="ORF">GCM10011332_26270</name>
</gene>
<keyword evidence="6" id="KW-0238">DNA-binding</keyword>
<evidence type="ECO:0000256" key="8">
    <source>
        <dbReference type="SAM" id="Coils"/>
    </source>
</evidence>
<dbReference type="Pfam" id="PF07669">
    <property type="entry name" value="Eco57I"/>
    <property type="match status" value="1"/>
</dbReference>
<dbReference type="GO" id="GO:0009007">
    <property type="term" value="F:site-specific DNA-methyltransferase (adenine-specific) activity"/>
    <property type="evidence" value="ECO:0007669"/>
    <property type="project" value="UniProtKB-EC"/>
</dbReference>
<dbReference type="SUPFAM" id="SSF53335">
    <property type="entry name" value="S-adenosyl-L-methionine-dependent methyltransferases"/>
    <property type="match status" value="1"/>
</dbReference>
<dbReference type="PANTHER" id="PTHR33841">
    <property type="entry name" value="DNA METHYLTRANSFERASE YEEA-RELATED"/>
    <property type="match status" value="1"/>
</dbReference>
<sequence>MRVVGMPLFNKKYIKKQVGEHPAPIPDEHLKTLTDWAGSIQDGSIYLQKETALHGSFKSKIVEGVLGYQDFTTGDQWTVTAEQNIGRGEVDLALGIFSNEGTKILAPFELKGAKTKDLDAMMPGRNKTPVQQAWEYANAVPGCGWVLVCNYVELRLYSYATGSLTYETFYFADLTKPEEYARFMMFLSADALLSGRTQDHLAASQREEKDITNKLYDDYKEIRHVLIDQVAKAAPDLDGETQIAYAQTILDRVLFVAFAEDTSLLPERSLEKAFEHADPYNPKPVWDNFKGLFKAIDKGSKDLNIPRYNGGLFKRHPGIDKLKLDDLVCEGFKRLGEYDFASEVSVTILGHIFEQSITDLERLQAIARGDEVEEEPKKAKGTKGKRKRDGVVYTPDYIARFIVDQTLGGHLEELFDDCLKGNVVKASLGKPYEELQWRGKGSELKAWKEYQKRLGKLRIVDPACGSGVFLVTAFDYLKAEYHRVNAKVADLSGAQPGLFDPDGEILSKNLFGVDVNSESVEITKLSLWLKTARRGKVLDSLDDHLRVGDSIIEDANYAYLEHGFSWREAFPEVYNDGGFDVVLGNPPYVRQELISPMKPYLEKRFSVYHGVADLYCYFFERGLRLLKKGGHLGYISNATFFKTASGKPLREYLSNNASLETVVNFGDTQVFEGVTTYPAILIMKQGEVSKDHQVMFWNVTELPNSNFGKAFDKNKAPYSQINLSSEAWELEDERLWALRKKIKGNRKSLKEVYGAPLYGIKTGRNEAFVIDKKTRDRLISEDPKSAEIIKPFLEGKDLKRWHAESRDLYLIFTRRGIDIENYPAVLKHLEQYREKLEPKPSNWKPKNKDDKWKGRKTGTYQWYEIQDTVDYHDEFQKLKINYPHFCQERLFNFDNSHFYSNDKSYIIPESDYLLLGLLNSSTYWYIITGMSPAVRGGFHELRIQYMQTLPIPSVDEAQKEVLSSLAKACQSAAEKRYKLQRSIVRRIPDLCPPEREAKLSNKLKSWWELEDFKAFQAEIKSKFKADIPLKERNDWEELLSETKQQINALTAEIEANEAKINALVYQLFDLTAEEVKLIEENV</sequence>
<evidence type="ECO:0000256" key="4">
    <source>
        <dbReference type="ARBA" id="ARBA00022691"/>
    </source>
</evidence>
<dbReference type="InterPro" id="IPR029063">
    <property type="entry name" value="SAM-dependent_MTases_sf"/>
</dbReference>